<dbReference type="Gene3D" id="1.10.1740.10">
    <property type="match status" value="1"/>
</dbReference>
<comment type="caution">
    <text evidence="9">The sequence shown here is derived from an EMBL/GenBank/DDBJ whole genome shotgun (WGS) entry which is preliminary data.</text>
</comment>
<evidence type="ECO:0000256" key="6">
    <source>
        <dbReference type="SAM" id="MobiDB-lite"/>
    </source>
</evidence>
<feature type="domain" description="RNA polymerase sigma-70 region 2" evidence="7">
    <location>
        <begin position="54"/>
        <end position="120"/>
    </location>
</feature>
<reference evidence="9 10" key="1">
    <citation type="submission" date="2019-02" db="EMBL/GenBank/DDBJ databases">
        <title>Deep-cultivation of Planctomycetes and their phenomic and genomic characterization uncovers novel biology.</title>
        <authorList>
            <person name="Wiegand S."/>
            <person name="Jogler M."/>
            <person name="Boedeker C."/>
            <person name="Pinto D."/>
            <person name="Vollmers J."/>
            <person name="Rivas-Marin E."/>
            <person name="Kohn T."/>
            <person name="Peeters S.H."/>
            <person name="Heuer A."/>
            <person name="Rast P."/>
            <person name="Oberbeckmann S."/>
            <person name="Bunk B."/>
            <person name="Jeske O."/>
            <person name="Meyerdierks A."/>
            <person name="Storesund J.E."/>
            <person name="Kallscheuer N."/>
            <person name="Luecker S."/>
            <person name="Lage O.M."/>
            <person name="Pohl T."/>
            <person name="Merkel B.J."/>
            <person name="Hornburger P."/>
            <person name="Mueller R.-W."/>
            <person name="Bruemmer F."/>
            <person name="Labrenz M."/>
            <person name="Spormann A.M."/>
            <person name="Op Den Camp H."/>
            <person name="Overmann J."/>
            <person name="Amann R."/>
            <person name="Jetten M.S.M."/>
            <person name="Mascher T."/>
            <person name="Medema M.H."/>
            <person name="Devos D.P."/>
            <person name="Kaster A.-K."/>
            <person name="Ovreas L."/>
            <person name="Rohde M."/>
            <person name="Galperin M.Y."/>
            <person name="Jogler C."/>
        </authorList>
    </citation>
    <scope>NUCLEOTIDE SEQUENCE [LARGE SCALE GENOMIC DNA]</scope>
    <source>
        <strain evidence="9 10">Pla52n</strain>
    </source>
</reference>
<dbReference type="PANTHER" id="PTHR43133">
    <property type="entry name" value="RNA POLYMERASE ECF-TYPE SIGMA FACTO"/>
    <property type="match status" value="1"/>
</dbReference>
<evidence type="ECO:0000256" key="1">
    <source>
        <dbReference type="ARBA" id="ARBA00010641"/>
    </source>
</evidence>
<dbReference type="GO" id="GO:0016987">
    <property type="term" value="F:sigma factor activity"/>
    <property type="evidence" value="ECO:0007669"/>
    <property type="project" value="UniProtKB-KW"/>
</dbReference>
<dbReference type="NCBIfam" id="TIGR02937">
    <property type="entry name" value="sigma70-ECF"/>
    <property type="match status" value="1"/>
</dbReference>
<evidence type="ECO:0000256" key="4">
    <source>
        <dbReference type="ARBA" id="ARBA00023125"/>
    </source>
</evidence>
<keyword evidence="2" id="KW-0805">Transcription regulation</keyword>
<proteinExistence type="inferred from homology"/>
<keyword evidence="5" id="KW-0804">Transcription</keyword>
<dbReference type="Gene3D" id="1.10.10.10">
    <property type="entry name" value="Winged helix-like DNA-binding domain superfamily/Winged helix DNA-binding domain"/>
    <property type="match status" value="1"/>
</dbReference>
<dbReference type="GO" id="GO:0003677">
    <property type="term" value="F:DNA binding"/>
    <property type="evidence" value="ECO:0007669"/>
    <property type="project" value="UniProtKB-KW"/>
</dbReference>
<dbReference type="AlphaFoldDB" id="A0A5C6B8N1"/>
<dbReference type="InterPro" id="IPR013325">
    <property type="entry name" value="RNA_pol_sigma_r2"/>
</dbReference>
<dbReference type="EMBL" id="SJPN01000001">
    <property type="protein sequence ID" value="TWU08328.1"/>
    <property type="molecule type" value="Genomic_DNA"/>
</dbReference>
<feature type="region of interest" description="Disordered" evidence="6">
    <location>
        <begin position="1"/>
        <end position="31"/>
    </location>
</feature>
<keyword evidence="10" id="KW-1185">Reference proteome</keyword>
<dbReference type="InterPro" id="IPR014284">
    <property type="entry name" value="RNA_pol_sigma-70_dom"/>
</dbReference>
<comment type="similarity">
    <text evidence="1">Belongs to the sigma-70 factor family. ECF subfamily.</text>
</comment>
<protein>
    <submittedName>
        <fullName evidence="9">ECF RNA polymerase sigma factor SigE</fullName>
    </submittedName>
</protein>
<dbReference type="GO" id="GO:0006352">
    <property type="term" value="P:DNA-templated transcription initiation"/>
    <property type="evidence" value="ECO:0007669"/>
    <property type="project" value="InterPro"/>
</dbReference>
<keyword evidence="4" id="KW-0238">DNA-binding</keyword>
<dbReference type="InterPro" id="IPR039425">
    <property type="entry name" value="RNA_pol_sigma-70-like"/>
</dbReference>
<keyword evidence="3" id="KW-0731">Sigma factor</keyword>
<dbReference type="CDD" id="cd06171">
    <property type="entry name" value="Sigma70_r4"/>
    <property type="match status" value="1"/>
</dbReference>
<evidence type="ECO:0000259" key="7">
    <source>
        <dbReference type="Pfam" id="PF04542"/>
    </source>
</evidence>
<dbReference type="SUPFAM" id="SSF88659">
    <property type="entry name" value="Sigma3 and sigma4 domains of RNA polymerase sigma factors"/>
    <property type="match status" value="1"/>
</dbReference>
<dbReference type="InterPro" id="IPR013324">
    <property type="entry name" value="RNA_pol_sigma_r3/r4-like"/>
</dbReference>
<evidence type="ECO:0000256" key="3">
    <source>
        <dbReference type="ARBA" id="ARBA00023082"/>
    </source>
</evidence>
<sequence length="246" mass="27316">MQSASSNDRSEPPDQSADKSEPNDTAHSQPDPLVLERLRIEPAAVLADAFAAEHDRLWQLAMFRMDHRIAGRVDADDVLQESFLAAEKRVQHYLKSPKCSLFVWLRMIVTQTLVDIHRRHFGADMRSAAREVSFGGPQLPESTCVSIVRQLTGSQTSPSGVMMREESTMALEKAISEMPALDQETIALRHFEGLSNSETAEVLGISVTAASNRYVRALARLRDILEAWENSDKNKPAGDDAPHSTH</sequence>
<dbReference type="InterPro" id="IPR013249">
    <property type="entry name" value="RNA_pol_sigma70_r4_t2"/>
</dbReference>
<dbReference type="Pfam" id="PF08281">
    <property type="entry name" value="Sigma70_r4_2"/>
    <property type="match status" value="1"/>
</dbReference>
<feature type="compositionally biased region" description="Basic and acidic residues" evidence="6">
    <location>
        <begin position="8"/>
        <end position="24"/>
    </location>
</feature>
<accession>A0A5C6B8N1</accession>
<evidence type="ECO:0000313" key="9">
    <source>
        <dbReference type="EMBL" id="TWU08328.1"/>
    </source>
</evidence>
<dbReference type="InterPro" id="IPR036388">
    <property type="entry name" value="WH-like_DNA-bd_sf"/>
</dbReference>
<name>A0A5C6B8N1_9BACT</name>
<evidence type="ECO:0000259" key="8">
    <source>
        <dbReference type="Pfam" id="PF08281"/>
    </source>
</evidence>
<feature type="domain" description="RNA polymerase sigma factor 70 region 4 type 2" evidence="8">
    <location>
        <begin position="169"/>
        <end position="221"/>
    </location>
</feature>
<dbReference type="SUPFAM" id="SSF88946">
    <property type="entry name" value="Sigma2 domain of RNA polymerase sigma factors"/>
    <property type="match status" value="1"/>
</dbReference>
<dbReference type="Proteomes" id="UP000320176">
    <property type="component" value="Unassembled WGS sequence"/>
</dbReference>
<dbReference type="PANTHER" id="PTHR43133:SF8">
    <property type="entry name" value="RNA POLYMERASE SIGMA FACTOR HI_1459-RELATED"/>
    <property type="match status" value="1"/>
</dbReference>
<dbReference type="InterPro" id="IPR007627">
    <property type="entry name" value="RNA_pol_sigma70_r2"/>
</dbReference>
<gene>
    <name evidence="9" type="primary">sigE_5</name>
    <name evidence="9" type="ORF">Pla52n_09100</name>
</gene>
<evidence type="ECO:0000313" key="10">
    <source>
        <dbReference type="Proteomes" id="UP000320176"/>
    </source>
</evidence>
<evidence type="ECO:0000256" key="5">
    <source>
        <dbReference type="ARBA" id="ARBA00023163"/>
    </source>
</evidence>
<evidence type="ECO:0000256" key="2">
    <source>
        <dbReference type="ARBA" id="ARBA00023015"/>
    </source>
</evidence>
<dbReference type="Pfam" id="PF04542">
    <property type="entry name" value="Sigma70_r2"/>
    <property type="match status" value="1"/>
</dbReference>
<organism evidence="9 10">
    <name type="scientific">Stieleria varia</name>
    <dbReference type="NCBI Taxonomy" id="2528005"/>
    <lineage>
        <taxon>Bacteria</taxon>
        <taxon>Pseudomonadati</taxon>
        <taxon>Planctomycetota</taxon>
        <taxon>Planctomycetia</taxon>
        <taxon>Pirellulales</taxon>
        <taxon>Pirellulaceae</taxon>
        <taxon>Stieleria</taxon>
    </lineage>
</organism>